<evidence type="ECO:0000313" key="9">
    <source>
        <dbReference type="EMBL" id="RLN35729.1"/>
    </source>
</evidence>
<comment type="caution">
    <text evidence="9">The sequence shown here is derived from an EMBL/GenBank/DDBJ whole genome shotgun (WGS) entry which is preliminary data.</text>
</comment>
<sequence>MAEVDKKTPEVGLRFRNPNVGNLLGEVSYEVEYTVIGDPLNQKASCSCRIFERIGILCAHGLKVLDLMNIKILPPHYILKRWTREARNGNIQDRQGWNVVANPKLEAQLRYKLMSHKFHNLAHKVAHSPECCVLLENALDCLCTQLEEKLKLPSAGTNEPCEDKENIEPNAQQRDLLSAAQLKKKEVQSNKS</sequence>
<comment type="subcellular location">
    <subcellularLocation>
        <location evidence="6">Nucleus</location>
    </subcellularLocation>
</comment>
<dbReference type="EMBL" id="PQIB02000002">
    <property type="protein sequence ID" value="RLN35729.1"/>
    <property type="molecule type" value="Genomic_DNA"/>
</dbReference>
<dbReference type="InterPro" id="IPR006564">
    <property type="entry name" value="Znf_PMZ"/>
</dbReference>
<dbReference type="SMART" id="SM00575">
    <property type="entry name" value="ZnF_PMZ"/>
    <property type="match status" value="1"/>
</dbReference>
<gene>
    <name evidence="9" type="ORF">C2845_PM03G11110</name>
</gene>
<reference evidence="10" key="1">
    <citation type="journal article" date="2019" name="Nat. Commun.">
        <title>The genome of broomcorn millet.</title>
        <authorList>
            <person name="Zou C."/>
            <person name="Miki D."/>
            <person name="Li D."/>
            <person name="Tang Q."/>
            <person name="Xiao L."/>
            <person name="Rajput S."/>
            <person name="Deng P."/>
            <person name="Jia W."/>
            <person name="Huang R."/>
            <person name="Zhang M."/>
            <person name="Sun Y."/>
            <person name="Hu J."/>
            <person name="Fu X."/>
            <person name="Schnable P.S."/>
            <person name="Li F."/>
            <person name="Zhang H."/>
            <person name="Feng B."/>
            <person name="Zhu X."/>
            <person name="Liu R."/>
            <person name="Schnable J.C."/>
            <person name="Zhu J.-K."/>
            <person name="Zhang H."/>
        </authorList>
    </citation>
    <scope>NUCLEOTIDE SEQUENCE [LARGE SCALE GENOMIC DNA]</scope>
</reference>
<dbReference type="PANTHER" id="PTHR31669:SF251">
    <property type="entry name" value="PROTEIN FAR1-RELATED SEQUENCE"/>
    <property type="match status" value="1"/>
</dbReference>
<accession>A0A3L6TBX2</accession>
<evidence type="ECO:0000256" key="2">
    <source>
        <dbReference type="ARBA" id="ARBA00022723"/>
    </source>
</evidence>
<dbReference type="GO" id="GO:0006355">
    <property type="term" value="P:regulation of DNA-templated transcription"/>
    <property type="evidence" value="ECO:0007669"/>
    <property type="project" value="UniProtKB-UniRule"/>
</dbReference>
<evidence type="ECO:0000256" key="3">
    <source>
        <dbReference type="ARBA" id="ARBA00022771"/>
    </source>
</evidence>
<dbReference type="Pfam" id="PF04434">
    <property type="entry name" value="SWIM"/>
    <property type="match status" value="1"/>
</dbReference>
<dbReference type="PROSITE" id="PS50966">
    <property type="entry name" value="ZF_SWIM"/>
    <property type="match status" value="1"/>
</dbReference>
<dbReference type="OrthoDB" id="681878at2759"/>
<keyword evidence="2 6" id="KW-0479">Metal-binding</keyword>
<keyword evidence="3 5" id="KW-0863">Zinc-finger</keyword>
<evidence type="ECO:0000256" key="4">
    <source>
        <dbReference type="ARBA" id="ARBA00022833"/>
    </source>
</evidence>
<keyword evidence="6" id="KW-0539">Nucleus</keyword>
<comment type="similarity">
    <text evidence="1 6">Belongs to the FHY3/FAR1 family.</text>
</comment>
<evidence type="ECO:0000256" key="1">
    <source>
        <dbReference type="ARBA" id="ARBA00005889"/>
    </source>
</evidence>
<feature type="region of interest" description="Disordered" evidence="7">
    <location>
        <begin position="153"/>
        <end position="173"/>
    </location>
</feature>
<evidence type="ECO:0000256" key="7">
    <source>
        <dbReference type="SAM" id="MobiDB-lite"/>
    </source>
</evidence>
<dbReference type="GO" id="GO:0008270">
    <property type="term" value="F:zinc ion binding"/>
    <property type="evidence" value="ECO:0007669"/>
    <property type="project" value="UniProtKB-UniRule"/>
</dbReference>
<evidence type="ECO:0000313" key="10">
    <source>
        <dbReference type="Proteomes" id="UP000275267"/>
    </source>
</evidence>
<dbReference type="InterPro" id="IPR031052">
    <property type="entry name" value="FHY3/FAR1"/>
</dbReference>
<dbReference type="PANTHER" id="PTHR31669">
    <property type="entry name" value="PROTEIN FAR1-RELATED SEQUENCE 10-RELATED"/>
    <property type="match status" value="1"/>
</dbReference>
<dbReference type="InterPro" id="IPR007527">
    <property type="entry name" value="Znf_SWIM"/>
</dbReference>
<name>A0A3L6TBX2_PANMI</name>
<keyword evidence="4 6" id="KW-0862">Zinc</keyword>
<feature type="domain" description="SWIM-type" evidence="8">
    <location>
        <begin position="29"/>
        <end position="69"/>
    </location>
</feature>
<dbReference type="AlphaFoldDB" id="A0A3L6TBX2"/>
<evidence type="ECO:0000256" key="6">
    <source>
        <dbReference type="RuleBase" id="RU367018"/>
    </source>
</evidence>
<evidence type="ECO:0000259" key="8">
    <source>
        <dbReference type="PROSITE" id="PS50966"/>
    </source>
</evidence>
<dbReference type="STRING" id="4540.A0A3L6TBX2"/>
<dbReference type="GO" id="GO:0005634">
    <property type="term" value="C:nucleus"/>
    <property type="evidence" value="ECO:0007669"/>
    <property type="project" value="UniProtKB-SubCell"/>
</dbReference>
<organism evidence="9 10">
    <name type="scientific">Panicum miliaceum</name>
    <name type="common">Proso millet</name>
    <name type="synonym">Broomcorn millet</name>
    <dbReference type="NCBI Taxonomy" id="4540"/>
    <lineage>
        <taxon>Eukaryota</taxon>
        <taxon>Viridiplantae</taxon>
        <taxon>Streptophyta</taxon>
        <taxon>Embryophyta</taxon>
        <taxon>Tracheophyta</taxon>
        <taxon>Spermatophyta</taxon>
        <taxon>Magnoliopsida</taxon>
        <taxon>Liliopsida</taxon>
        <taxon>Poales</taxon>
        <taxon>Poaceae</taxon>
        <taxon>PACMAD clade</taxon>
        <taxon>Panicoideae</taxon>
        <taxon>Panicodae</taxon>
        <taxon>Paniceae</taxon>
        <taxon>Panicinae</taxon>
        <taxon>Panicum</taxon>
        <taxon>Panicum sect. Panicum</taxon>
    </lineage>
</organism>
<comment type="function">
    <text evidence="6">Putative transcription activator involved in regulating light control of development.</text>
</comment>
<evidence type="ECO:0000256" key="5">
    <source>
        <dbReference type="PROSITE-ProRule" id="PRU00325"/>
    </source>
</evidence>
<keyword evidence="10" id="KW-1185">Reference proteome</keyword>
<dbReference type="Proteomes" id="UP000275267">
    <property type="component" value="Unassembled WGS sequence"/>
</dbReference>
<proteinExistence type="inferred from homology"/>
<protein>
    <recommendedName>
        <fullName evidence="6">Protein FAR1-RELATED SEQUENCE</fullName>
    </recommendedName>
</protein>